<dbReference type="Gene3D" id="1.10.10.10">
    <property type="entry name" value="Winged helix-like DNA-binding domain superfamily/Winged helix DNA-binding domain"/>
    <property type="match status" value="1"/>
</dbReference>
<keyword evidence="2" id="KW-1185">Reference proteome</keyword>
<dbReference type="SUPFAM" id="SSF46785">
    <property type="entry name" value="Winged helix' DNA-binding domain"/>
    <property type="match status" value="1"/>
</dbReference>
<organism evidence="1 2">
    <name type="scientific">Caballeronia novacaledonica</name>
    <dbReference type="NCBI Taxonomy" id="1544861"/>
    <lineage>
        <taxon>Bacteria</taxon>
        <taxon>Pseudomonadati</taxon>
        <taxon>Pseudomonadota</taxon>
        <taxon>Betaproteobacteria</taxon>
        <taxon>Burkholderiales</taxon>
        <taxon>Burkholderiaceae</taxon>
        <taxon>Caballeronia</taxon>
    </lineage>
</organism>
<gene>
    <name evidence="1" type="ORF">NOV72_05393</name>
</gene>
<accession>A0A2U3ID99</accession>
<evidence type="ECO:0000313" key="2">
    <source>
        <dbReference type="Proteomes" id="UP000238169"/>
    </source>
</evidence>
<dbReference type="EMBL" id="OGTP01000027">
    <property type="protein sequence ID" value="SPB18194.1"/>
    <property type="molecule type" value="Genomic_DNA"/>
</dbReference>
<dbReference type="InterPro" id="IPR043129">
    <property type="entry name" value="ATPase_NBD"/>
</dbReference>
<dbReference type="InterPro" id="IPR000600">
    <property type="entry name" value="ROK"/>
</dbReference>
<dbReference type="SUPFAM" id="SSF53067">
    <property type="entry name" value="Actin-like ATPase domain"/>
    <property type="match status" value="1"/>
</dbReference>
<dbReference type="AlphaFoldDB" id="A0A2U3ID99"/>
<dbReference type="Gene3D" id="3.30.420.40">
    <property type="match status" value="2"/>
</dbReference>
<reference evidence="2" key="1">
    <citation type="submission" date="2018-01" db="EMBL/GenBank/DDBJ databases">
        <authorList>
            <person name="Peeters C."/>
        </authorList>
    </citation>
    <scope>NUCLEOTIDE SEQUENCE [LARGE SCALE GENOMIC DNA]</scope>
</reference>
<proteinExistence type="predicted"/>
<dbReference type="Proteomes" id="UP000238169">
    <property type="component" value="Unassembled WGS sequence"/>
</dbReference>
<name>A0A2U3ID99_9BURK</name>
<dbReference type="Pfam" id="PF13412">
    <property type="entry name" value="HTH_24"/>
    <property type="match status" value="1"/>
</dbReference>
<dbReference type="PANTHER" id="PTHR18964">
    <property type="entry name" value="ROK (REPRESSOR, ORF, KINASE) FAMILY"/>
    <property type="match status" value="1"/>
</dbReference>
<protein>
    <submittedName>
        <fullName evidence="1">ROK family transcriptional regulator</fullName>
    </submittedName>
</protein>
<dbReference type="PANTHER" id="PTHR18964:SF173">
    <property type="entry name" value="GLUCOKINASE"/>
    <property type="match status" value="1"/>
</dbReference>
<dbReference type="InterPro" id="IPR036390">
    <property type="entry name" value="WH_DNA-bd_sf"/>
</dbReference>
<dbReference type="RefSeq" id="WP_181291168.1">
    <property type="nucleotide sequence ID" value="NZ_OGTP01000027.1"/>
</dbReference>
<sequence>MLLVLDVLRSDGPSSQAALARRTGLAPATVNNIIQALRAEGIADVQWINGREALVELVSKQGAIVSISVGPDSVHGSVFNFAKGVRSNGVRELKKEDRPGADPTAAVELIQSLAQRAGVAVTDLAGVSIAIQAPIDRQTGAVAPWAANRMPLWRSVSIAEAIKAEIDVPVVVDNDANLAALAEWTWGTGRGSDCFLYVSCSVGIGGGLIIDGKIHHGGNGMALEIGHIVVEQTGPVCFCGSRGCLSTLASERSILAALQGSESSKDSLAEVIGSAKEGDPACQRVLYEAGRNLGRALANMSKILAPSIVAVGGVLSDAGSLVFDSLHASIEENNVPAFCPSIKFKQALISDATLLGGVAAVMSELGQGVSELPAWMGQSVNR</sequence>
<evidence type="ECO:0000313" key="1">
    <source>
        <dbReference type="EMBL" id="SPB18194.1"/>
    </source>
</evidence>
<dbReference type="Pfam" id="PF00480">
    <property type="entry name" value="ROK"/>
    <property type="match status" value="1"/>
</dbReference>
<dbReference type="InterPro" id="IPR036388">
    <property type="entry name" value="WH-like_DNA-bd_sf"/>
</dbReference>